<reference evidence="10 11" key="1">
    <citation type="submission" date="2019-03" db="EMBL/GenBank/DDBJ databases">
        <title>Genomic Encyclopedia of Type Strains, Phase IV (KMG-IV): sequencing the most valuable type-strain genomes for metagenomic binning, comparative biology and taxonomic classification.</title>
        <authorList>
            <person name="Goeker M."/>
        </authorList>
    </citation>
    <scope>NUCLEOTIDE SEQUENCE [LARGE SCALE GENOMIC DNA]</scope>
    <source>
        <strain evidence="10 11">DSM 17974</strain>
    </source>
</reference>
<sequence length="399" mass="44377">MKVRVLTTIISALLLVPLTNGCWDRREINDIAFVTATAADLTQDKKYRVTVQIPLPGKISDVGQKGGGGGSSGNKAYFLDSATGDTFRAANMQQQNAMSRQLYFSHMRVFLFGEDLAKQNIESPIDVMSRIPQNRMTTYLLVSSGPAADLLNAEATMEKTPAEFLRELANESMTHPRTVKRVTEALLAEGQDPIMPVVSWTMTKPGEAGEEQSNVKLAGVAIFQKQKMVAMLSGRAADGVLWAMGEYRRPMITIRATNGSGFVSVMVTGYHVRTTVKSMPDGRMVCEIKARVTGELSENTSNLTYERSQNLPSLERQASQAVIDDMRLGVAQLQRYHADPIGICNRVYRNYPRYWHRVRQNWRDDFYPNIPVHIDAQVEIRNSGNATSPVGVPEEELQS</sequence>
<dbReference type="PANTHER" id="PTHR35789:SF1">
    <property type="entry name" value="SPORE GERMINATION PROTEIN B3"/>
    <property type="match status" value="1"/>
</dbReference>
<dbReference type="Pfam" id="PF25198">
    <property type="entry name" value="Spore_GerAC_N"/>
    <property type="match status" value="1"/>
</dbReference>
<keyword evidence="7" id="KW-0449">Lipoprotein</keyword>
<keyword evidence="4" id="KW-0732">Signal</keyword>
<feature type="domain" description="Spore germination protein N-terminal" evidence="9">
    <location>
        <begin position="24"/>
        <end position="199"/>
    </location>
</feature>
<feature type="domain" description="Spore germination GerAC-like C-terminal" evidence="8">
    <location>
        <begin position="219"/>
        <end position="384"/>
    </location>
</feature>
<keyword evidence="3" id="KW-0309">Germination</keyword>
<keyword evidence="6" id="KW-0564">Palmitate</keyword>
<dbReference type="InterPro" id="IPR008844">
    <property type="entry name" value="Spore_GerAC-like"/>
</dbReference>
<dbReference type="RefSeq" id="WP_134158317.1">
    <property type="nucleotide sequence ID" value="NZ_SORF01000001.1"/>
</dbReference>
<evidence type="ECO:0000259" key="9">
    <source>
        <dbReference type="Pfam" id="PF25198"/>
    </source>
</evidence>
<name>A0A4R8LW34_9BACL</name>
<dbReference type="GO" id="GO:0009847">
    <property type="term" value="P:spore germination"/>
    <property type="evidence" value="ECO:0007669"/>
    <property type="project" value="InterPro"/>
</dbReference>
<evidence type="ECO:0000256" key="4">
    <source>
        <dbReference type="ARBA" id="ARBA00022729"/>
    </source>
</evidence>
<organism evidence="10 11">
    <name type="scientific">Alicyclobacillus sacchari</name>
    <dbReference type="NCBI Taxonomy" id="392010"/>
    <lineage>
        <taxon>Bacteria</taxon>
        <taxon>Bacillati</taxon>
        <taxon>Bacillota</taxon>
        <taxon>Bacilli</taxon>
        <taxon>Bacillales</taxon>
        <taxon>Alicyclobacillaceae</taxon>
        <taxon>Alicyclobacillus</taxon>
    </lineage>
</organism>
<comment type="similarity">
    <text evidence="2">Belongs to the GerABKC lipoprotein family.</text>
</comment>
<evidence type="ECO:0000256" key="3">
    <source>
        <dbReference type="ARBA" id="ARBA00022544"/>
    </source>
</evidence>
<dbReference type="InterPro" id="IPR057336">
    <property type="entry name" value="GerAC_N"/>
</dbReference>
<dbReference type="GO" id="GO:0016020">
    <property type="term" value="C:membrane"/>
    <property type="evidence" value="ECO:0007669"/>
    <property type="project" value="UniProtKB-SubCell"/>
</dbReference>
<evidence type="ECO:0000256" key="5">
    <source>
        <dbReference type="ARBA" id="ARBA00023136"/>
    </source>
</evidence>
<accession>A0A4R8LW34</accession>
<evidence type="ECO:0000256" key="2">
    <source>
        <dbReference type="ARBA" id="ARBA00007886"/>
    </source>
</evidence>
<keyword evidence="11" id="KW-1185">Reference proteome</keyword>
<evidence type="ECO:0000313" key="10">
    <source>
        <dbReference type="EMBL" id="TDY51372.1"/>
    </source>
</evidence>
<dbReference type="EMBL" id="SORF01000001">
    <property type="protein sequence ID" value="TDY51372.1"/>
    <property type="molecule type" value="Genomic_DNA"/>
</dbReference>
<dbReference type="InterPro" id="IPR038501">
    <property type="entry name" value="Spore_GerAC_C_sf"/>
</dbReference>
<dbReference type="InterPro" id="IPR046953">
    <property type="entry name" value="Spore_GerAC-like_C"/>
</dbReference>
<protein>
    <submittedName>
        <fullName evidence="10">Spore germination protein KC</fullName>
    </submittedName>
</protein>
<evidence type="ECO:0000313" key="11">
    <source>
        <dbReference type="Proteomes" id="UP000294581"/>
    </source>
</evidence>
<keyword evidence="5" id="KW-0472">Membrane</keyword>
<proteinExistence type="inferred from homology"/>
<dbReference type="PANTHER" id="PTHR35789">
    <property type="entry name" value="SPORE GERMINATION PROTEIN B3"/>
    <property type="match status" value="1"/>
</dbReference>
<gene>
    <name evidence="10" type="ORF">C7445_101374</name>
</gene>
<dbReference type="OrthoDB" id="9816067at2"/>
<dbReference type="AlphaFoldDB" id="A0A4R8LW34"/>
<dbReference type="Gene3D" id="3.30.300.210">
    <property type="entry name" value="Nutrient germinant receptor protein C, domain 3"/>
    <property type="match status" value="1"/>
</dbReference>
<dbReference type="NCBIfam" id="TIGR02887">
    <property type="entry name" value="spore_ger_x_C"/>
    <property type="match status" value="1"/>
</dbReference>
<evidence type="ECO:0000256" key="7">
    <source>
        <dbReference type="ARBA" id="ARBA00023288"/>
    </source>
</evidence>
<evidence type="ECO:0000256" key="1">
    <source>
        <dbReference type="ARBA" id="ARBA00004635"/>
    </source>
</evidence>
<evidence type="ECO:0000259" key="8">
    <source>
        <dbReference type="Pfam" id="PF05504"/>
    </source>
</evidence>
<evidence type="ECO:0000256" key="6">
    <source>
        <dbReference type="ARBA" id="ARBA00023139"/>
    </source>
</evidence>
<comment type="caution">
    <text evidence="10">The sequence shown here is derived from an EMBL/GenBank/DDBJ whole genome shotgun (WGS) entry which is preliminary data.</text>
</comment>
<comment type="subcellular location">
    <subcellularLocation>
        <location evidence="1">Membrane</location>
        <topology evidence="1">Lipid-anchor</topology>
    </subcellularLocation>
</comment>
<dbReference type="Proteomes" id="UP000294581">
    <property type="component" value="Unassembled WGS sequence"/>
</dbReference>
<dbReference type="Pfam" id="PF05504">
    <property type="entry name" value="Spore_GerAC"/>
    <property type="match status" value="1"/>
</dbReference>